<feature type="non-terminal residue" evidence="2">
    <location>
        <position position="80"/>
    </location>
</feature>
<feature type="region of interest" description="Disordered" evidence="1">
    <location>
        <begin position="1"/>
        <end position="80"/>
    </location>
</feature>
<gene>
    <name evidence="2" type="ORF">Tci_932458</name>
</gene>
<comment type="caution">
    <text evidence="2">The sequence shown here is derived from an EMBL/GenBank/DDBJ whole genome shotgun (WGS) entry which is preliminary data.</text>
</comment>
<proteinExistence type="predicted"/>
<feature type="non-terminal residue" evidence="2">
    <location>
        <position position="1"/>
    </location>
</feature>
<sequence>VEEHQPGGSSGRADRHHRPQWLGQKLAGQAVGRPVSAGRGLAVGRRRRHSPDRRQRTAPQHRIRPSGHPVAVGHAARQPD</sequence>
<evidence type="ECO:0000256" key="1">
    <source>
        <dbReference type="SAM" id="MobiDB-lite"/>
    </source>
</evidence>
<name>A0A699XKZ9_TANCI</name>
<dbReference type="AlphaFoldDB" id="A0A699XKZ9"/>
<protein>
    <submittedName>
        <fullName evidence="2">Uncharacterized protein</fullName>
    </submittedName>
</protein>
<accession>A0A699XKZ9</accession>
<reference evidence="2" key="1">
    <citation type="journal article" date="2019" name="Sci. Rep.">
        <title>Draft genome of Tanacetum cinerariifolium, the natural source of mosquito coil.</title>
        <authorList>
            <person name="Yamashiro T."/>
            <person name="Shiraishi A."/>
            <person name="Satake H."/>
            <person name="Nakayama K."/>
        </authorList>
    </citation>
    <scope>NUCLEOTIDE SEQUENCE</scope>
</reference>
<dbReference type="EMBL" id="BKCJ011878282">
    <property type="protein sequence ID" value="GFD60489.1"/>
    <property type="molecule type" value="Genomic_DNA"/>
</dbReference>
<evidence type="ECO:0000313" key="2">
    <source>
        <dbReference type="EMBL" id="GFD60489.1"/>
    </source>
</evidence>
<organism evidence="2">
    <name type="scientific">Tanacetum cinerariifolium</name>
    <name type="common">Dalmatian daisy</name>
    <name type="synonym">Chrysanthemum cinerariifolium</name>
    <dbReference type="NCBI Taxonomy" id="118510"/>
    <lineage>
        <taxon>Eukaryota</taxon>
        <taxon>Viridiplantae</taxon>
        <taxon>Streptophyta</taxon>
        <taxon>Embryophyta</taxon>
        <taxon>Tracheophyta</taxon>
        <taxon>Spermatophyta</taxon>
        <taxon>Magnoliopsida</taxon>
        <taxon>eudicotyledons</taxon>
        <taxon>Gunneridae</taxon>
        <taxon>Pentapetalae</taxon>
        <taxon>asterids</taxon>
        <taxon>campanulids</taxon>
        <taxon>Asterales</taxon>
        <taxon>Asteraceae</taxon>
        <taxon>Asteroideae</taxon>
        <taxon>Anthemideae</taxon>
        <taxon>Anthemidinae</taxon>
        <taxon>Tanacetum</taxon>
    </lineage>
</organism>